<feature type="non-terminal residue" evidence="4">
    <location>
        <position position="722"/>
    </location>
</feature>
<accession>A0AAV2RWE7</accession>
<dbReference type="Gene3D" id="1.10.287.950">
    <property type="entry name" value="Methyl-accepting chemotaxis protein"/>
    <property type="match status" value="1"/>
</dbReference>
<reference evidence="4 5" key="1">
    <citation type="submission" date="2024-05" db="EMBL/GenBank/DDBJ databases">
        <authorList>
            <person name="Wallberg A."/>
        </authorList>
    </citation>
    <scope>NUCLEOTIDE SEQUENCE [LARGE SCALE GENOMIC DNA]</scope>
</reference>
<dbReference type="AlphaFoldDB" id="A0AAV2RWE7"/>
<evidence type="ECO:0000313" key="4">
    <source>
        <dbReference type="EMBL" id="CAL4142613.1"/>
    </source>
</evidence>
<dbReference type="EMBL" id="CAXKWB010033293">
    <property type="protein sequence ID" value="CAL4142613.1"/>
    <property type="molecule type" value="Genomic_DNA"/>
</dbReference>
<evidence type="ECO:0000256" key="1">
    <source>
        <dbReference type="SAM" id="MobiDB-lite"/>
    </source>
</evidence>
<dbReference type="InterPro" id="IPR001304">
    <property type="entry name" value="C-type_lectin-like"/>
</dbReference>
<evidence type="ECO:0000313" key="5">
    <source>
        <dbReference type="Proteomes" id="UP001497623"/>
    </source>
</evidence>
<dbReference type="InterPro" id="IPR016186">
    <property type="entry name" value="C-type_lectin-like/link_sf"/>
</dbReference>
<sequence length="722" mass="80746">MAWCSYFIVIVICAISRHDYAQACDSDCKAALTQEFRNIIKEELKPVNMILNKFEPVFQVINEKIQTFDEIGDIYEMSEKVLQHTKNVVEKQETMASELQLVKTGVETYEDHFKQLKSLSLSIKQIAQDTDTLDTKALFIAQNVHAVKKSAMEINGKVSLLAQNINNVKEPVMEMHSQVLVLTQNISDVHDTALKINNQVFILTQNISDVQETAMEINNQVSLLTQNISDVQETAMEINNQVSLLTQNISDVQETAMEISGKVSMVVQNISDINKPVMDINNQVSILSQSISDMKNDIVGLNKGIENGSSAILHEVKIGNEECKSLSNAITTDANMVKDEISYQLQQMDKNRTETDNVLLQYILSIENGSSAILQEVKIGSEECKTLSNATTTDANMVKDEISNQLQEMDKNRTENDNVLLQYILSIENGSSTILQEVKIGNEECKSLSNAITTDANMVKDELSNQLQEMDKNRNETDNVLLQYLLSIENGSIALLQEVKIGSEECKSISNATTTYANMVKDEISNQLQEMDKNRTETDNVLLQYILSIENGSSAILQEVEIGNEECKSLSSAITKDANMVKDEISNQLKEMYKNRTETDSVLLKYILITLSLSDKCPESVGFFRSDGDRQCLKPFFDEARTWEAAQAHCRAWGLELAKPQDAVGLRKYLNDKYGPGYKSYWLGARGTGSVYVWSQDGEQLASSNQLWGPDEPDSTASTSCL</sequence>
<dbReference type="Gene3D" id="3.10.100.10">
    <property type="entry name" value="Mannose-Binding Protein A, subunit A"/>
    <property type="match status" value="1"/>
</dbReference>
<dbReference type="InterPro" id="IPR016187">
    <property type="entry name" value="CTDL_fold"/>
</dbReference>
<organism evidence="4 5">
    <name type="scientific">Meganyctiphanes norvegica</name>
    <name type="common">Northern krill</name>
    <name type="synonym">Thysanopoda norvegica</name>
    <dbReference type="NCBI Taxonomy" id="48144"/>
    <lineage>
        <taxon>Eukaryota</taxon>
        <taxon>Metazoa</taxon>
        <taxon>Ecdysozoa</taxon>
        <taxon>Arthropoda</taxon>
        <taxon>Crustacea</taxon>
        <taxon>Multicrustacea</taxon>
        <taxon>Malacostraca</taxon>
        <taxon>Eumalacostraca</taxon>
        <taxon>Eucarida</taxon>
        <taxon>Euphausiacea</taxon>
        <taxon>Euphausiidae</taxon>
        <taxon>Meganyctiphanes</taxon>
    </lineage>
</organism>
<feature type="chain" id="PRO_5043977004" description="C-type lectin domain-containing protein" evidence="2">
    <location>
        <begin position="24"/>
        <end position="722"/>
    </location>
</feature>
<evidence type="ECO:0000259" key="3">
    <source>
        <dbReference type="PROSITE" id="PS50041"/>
    </source>
</evidence>
<feature type="region of interest" description="Disordered" evidence="1">
    <location>
        <begin position="703"/>
        <end position="722"/>
    </location>
</feature>
<protein>
    <recommendedName>
        <fullName evidence="3">C-type lectin domain-containing protein</fullName>
    </recommendedName>
</protein>
<keyword evidence="2" id="KW-0732">Signal</keyword>
<dbReference type="PROSITE" id="PS50041">
    <property type="entry name" value="C_TYPE_LECTIN_2"/>
    <property type="match status" value="1"/>
</dbReference>
<dbReference type="SUPFAM" id="SSF56436">
    <property type="entry name" value="C-type lectin-like"/>
    <property type="match status" value="1"/>
</dbReference>
<keyword evidence="5" id="KW-1185">Reference proteome</keyword>
<feature type="signal peptide" evidence="2">
    <location>
        <begin position="1"/>
        <end position="23"/>
    </location>
</feature>
<comment type="caution">
    <text evidence="4">The sequence shown here is derived from an EMBL/GenBank/DDBJ whole genome shotgun (WGS) entry which is preliminary data.</text>
</comment>
<dbReference type="Proteomes" id="UP001497623">
    <property type="component" value="Unassembled WGS sequence"/>
</dbReference>
<name>A0AAV2RWE7_MEGNR</name>
<gene>
    <name evidence="4" type="ORF">MNOR_LOCUS29160</name>
</gene>
<proteinExistence type="predicted"/>
<dbReference type="CDD" id="cd00037">
    <property type="entry name" value="CLECT"/>
    <property type="match status" value="1"/>
</dbReference>
<feature type="domain" description="C-type lectin" evidence="3">
    <location>
        <begin position="628"/>
        <end position="722"/>
    </location>
</feature>
<evidence type="ECO:0000256" key="2">
    <source>
        <dbReference type="SAM" id="SignalP"/>
    </source>
</evidence>